<dbReference type="Proteomes" id="UP000186108">
    <property type="component" value="Chromosome"/>
</dbReference>
<reference evidence="2 3" key="1">
    <citation type="submission" date="2014-07" db="EMBL/GenBank/DDBJ databases">
        <authorList>
            <person name="Zhang J.E."/>
            <person name="Yang H."/>
            <person name="Guo J."/>
            <person name="Deng Z."/>
            <person name="Luo H."/>
            <person name="Luo M."/>
            <person name="Zhao B."/>
        </authorList>
    </citation>
    <scope>NUCLEOTIDE SEQUENCE [LARGE SCALE GENOMIC DNA]</scope>
    <source>
        <strain evidence="2 3">1CP</strain>
    </source>
</reference>
<evidence type="ECO:0000259" key="1">
    <source>
        <dbReference type="Pfam" id="PF13649"/>
    </source>
</evidence>
<accession>A0A1B1JWU6</accession>
<dbReference type="Pfam" id="PF13649">
    <property type="entry name" value="Methyltransf_25"/>
    <property type="match status" value="1"/>
</dbReference>
<dbReference type="SUPFAM" id="SSF53335">
    <property type="entry name" value="S-adenosyl-L-methionine-dependent methyltransferases"/>
    <property type="match status" value="1"/>
</dbReference>
<gene>
    <name evidence="2" type="ORF">R1CP_00325</name>
</gene>
<dbReference type="RefSeq" id="WP_065488382.1">
    <property type="nucleotide sequence ID" value="NZ_CP009111.1"/>
</dbReference>
<evidence type="ECO:0000313" key="3">
    <source>
        <dbReference type="Proteomes" id="UP000186108"/>
    </source>
</evidence>
<dbReference type="EMBL" id="CP009111">
    <property type="protein sequence ID" value="ANS24825.1"/>
    <property type="molecule type" value="Genomic_DNA"/>
</dbReference>
<protein>
    <recommendedName>
        <fullName evidence="1">Methyltransferase domain-containing protein</fullName>
    </recommendedName>
</protein>
<sequence>MRAAGIPGRLLWAVDRLDVNPRDRILEVGCGPGVAISLVAEKLDGGRITALDRSTTAIERAARRNDAHVSTGTVVLRNTDLAGFRCDQASFDKAFAVNVNVFWVRDATAEIRVLWEALRPGGILHLVYGGAVSVHDRDKSRRVADTATRALVSAGFDVDVTNGNPMCVTGVRLKSA</sequence>
<proteinExistence type="predicted"/>
<feature type="domain" description="Methyltransferase" evidence="1">
    <location>
        <begin position="25"/>
        <end position="122"/>
    </location>
</feature>
<dbReference type="AlphaFoldDB" id="A0A1B1JWU6"/>
<dbReference type="InterPro" id="IPR029063">
    <property type="entry name" value="SAM-dependent_MTases_sf"/>
</dbReference>
<dbReference type="Gene3D" id="3.40.50.150">
    <property type="entry name" value="Vaccinia Virus protein VP39"/>
    <property type="match status" value="1"/>
</dbReference>
<dbReference type="CDD" id="cd02440">
    <property type="entry name" value="AdoMet_MTases"/>
    <property type="match status" value="1"/>
</dbReference>
<name>A0A1B1JWU6_RHOOP</name>
<organism evidence="2 3">
    <name type="scientific">Rhodococcus opacus</name>
    <name type="common">Nocardia opaca</name>
    <dbReference type="NCBI Taxonomy" id="37919"/>
    <lineage>
        <taxon>Bacteria</taxon>
        <taxon>Bacillati</taxon>
        <taxon>Actinomycetota</taxon>
        <taxon>Actinomycetes</taxon>
        <taxon>Mycobacteriales</taxon>
        <taxon>Nocardiaceae</taxon>
        <taxon>Rhodococcus</taxon>
    </lineage>
</organism>
<evidence type="ECO:0000313" key="2">
    <source>
        <dbReference type="EMBL" id="ANS24825.1"/>
    </source>
</evidence>
<dbReference type="InterPro" id="IPR041698">
    <property type="entry name" value="Methyltransf_25"/>
</dbReference>
<dbReference type="PATRIC" id="fig|37919.13.peg.65"/>